<dbReference type="OrthoDB" id="7066453at2"/>
<evidence type="ECO:0000313" key="1">
    <source>
        <dbReference type="EMBL" id="TCO83113.1"/>
    </source>
</evidence>
<evidence type="ECO:0000313" key="2">
    <source>
        <dbReference type="Proteomes" id="UP000295765"/>
    </source>
</evidence>
<dbReference type="RefSeq" id="WP_132538874.1">
    <property type="nucleotide sequence ID" value="NZ_SLWY01000003.1"/>
</dbReference>
<reference evidence="1 2" key="1">
    <citation type="submission" date="2019-03" db="EMBL/GenBank/DDBJ databases">
        <title>Genomic Encyclopedia of Type Strains, Phase IV (KMG-IV): sequencing the most valuable type-strain genomes for metagenomic binning, comparative biology and taxonomic classification.</title>
        <authorList>
            <person name="Goeker M."/>
        </authorList>
    </citation>
    <scope>NUCLEOTIDE SEQUENCE [LARGE SCALE GENOMIC DNA]</scope>
    <source>
        <strain evidence="1 2">DSM 25287</strain>
    </source>
</reference>
<dbReference type="AlphaFoldDB" id="A0A4R2LEU2"/>
<protein>
    <submittedName>
        <fullName evidence="1">Uncharacterized protein</fullName>
    </submittedName>
</protein>
<accession>A0A4R2LEU2</accession>
<organism evidence="1 2">
    <name type="scientific">Plasticicumulans lactativorans</name>
    <dbReference type="NCBI Taxonomy" id="1133106"/>
    <lineage>
        <taxon>Bacteria</taxon>
        <taxon>Pseudomonadati</taxon>
        <taxon>Pseudomonadota</taxon>
        <taxon>Gammaproteobacteria</taxon>
        <taxon>Candidatus Competibacteraceae</taxon>
        <taxon>Plasticicumulans</taxon>
    </lineage>
</organism>
<keyword evidence="2" id="KW-1185">Reference proteome</keyword>
<dbReference type="Proteomes" id="UP000295765">
    <property type="component" value="Unassembled WGS sequence"/>
</dbReference>
<name>A0A4R2LEU2_9GAMM</name>
<dbReference type="EMBL" id="SLWY01000003">
    <property type="protein sequence ID" value="TCO83113.1"/>
    <property type="molecule type" value="Genomic_DNA"/>
</dbReference>
<sequence>MSIDAATLAGLIGRELRYCGRRCRVLEVLPEGPLLVLVPLDAARVILTDQYGEASHRGPELLEVPLLNPRRDAPNPLLEGLDAAR</sequence>
<gene>
    <name evidence="1" type="ORF">EV699_103163</name>
</gene>
<proteinExistence type="predicted"/>
<comment type="caution">
    <text evidence="1">The sequence shown here is derived from an EMBL/GenBank/DDBJ whole genome shotgun (WGS) entry which is preliminary data.</text>
</comment>